<dbReference type="GO" id="GO:0012505">
    <property type="term" value="C:endomembrane system"/>
    <property type="evidence" value="ECO:0007669"/>
    <property type="project" value="UniProtKB-SubCell"/>
</dbReference>
<dbReference type="EMBL" id="DVIR01000047">
    <property type="protein sequence ID" value="HIS24796.1"/>
    <property type="molecule type" value="Genomic_DNA"/>
</dbReference>
<reference evidence="8" key="2">
    <citation type="journal article" date="2021" name="PeerJ">
        <title>Extensive microbial diversity within the chicken gut microbiome revealed by metagenomics and culture.</title>
        <authorList>
            <person name="Gilroy R."/>
            <person name="Ravi A."/>
            <person name="Getino M."/>
            <person name="Pursley I."/>
            <person name="Horton D.L."/>
            <person name="Alikhan N.F."/>
            <person name="Baker D."/>
            <person name="Gharbi K."/>
            <person name="Hall N."/>
            <person name="Watson M."/>
            <person name="Adriaenssens E.M."/>
            <person name="Foster-Nyarko E."/>
            <person name="Jarju S."/>
            <person name="Secka A."/>
            <person name="Antonio M."/>
            <person name="Oren A."/>
            <person name="Chaudhuri R.R."/>
            <person name="La Ragione R."/>
            <person name="Hildebrand F."/>
            <person name="Pallen M.J."/>
        </authorList>
    </citation>
    <scope>NUCLEOTIDE SEQUENCE</scope>
    <source>
        <strain evidence="8">CHK157-1446</strain>
    </source>
</reference>
<dbReference type="AlphaFoldDB" id="A0A9D1JHX9"/>
<accession>A0A9D1JHX9</accession>
<feature type="transmembrane region" description="Helical" evidence="7">
    <location>
        <begin position="104"/>
        <end position="124"/>
    </location>
</feature>
<dbReference type="Proteomes" id="UP000823982">
    <property type="component" value="Unassembled WGS sequence"/>
</dbReference>
<gene>
    <name evidence="8" type="ORF">IAD01_05265</name>
</gene>
<evidence type="ECO:0000256" key="2">
    <source>
        <dbReference type="ARBA" id="ARBA00022448"/>
    </source>
</evidence>
<dbReference type="Pfam" id="PF02508">
    <property type="entry name" value="Rnf-Nqr"/>
    <property type="match status" value="1"/>
</dbReference>
<dbReference type="PANTHER" id="PTHR30586">
    <property type="entry name" value="ELECTRON TRANSPORT COMPLEX PROTEIN RNFE"/>
    <property type="match status" value="1"/>
</dbReference>
<evidence type="ECO:0000256" key="6">
    <source>
        <dbReference type="ARBA" id="ARBA00023136"/>
    </source>
</evidence>
<reference evidence="8" key="1">
    <citation type="submission" date="2020-10" db="EMBL/GenBank/DDBJ databases">
        <authorList>
            <person name="Gilroy R."/>
        </authorList>
    </citation>
    <scope>NUCLEOTIDE SEQUENCE</scope>
    <source>
        <strain evidence="8">CHK157-1446</strain>
    </source>
</reference>
<evidence type="ECO:0000256" key="3">
    <source>
        <dbReference type="ARBA" id="ARBA00022692"/>
    </source>
</evidence>
<dbReference type="PIRSF" id="PIRSF006102">
    <property type="entry name" value="NQR_DE"/>
    <property type="match status" value="1"/>
</dbReference>
<feature type="transmembrane region" description="Helical" evidence="7">
    <location>
        <begin position="179"/>
        <end position="202"/>
    </location>
</feature>
<feature type="transmembrane region" description="Helical" evidence="7">
    <location>
        <begin position="21"/>
        <end position="40"/>
    </location>
</feature>
<organism evidence="8 9">
    <name type="scientific">Candidatus Faeciplasma gallinarum</name>
    <dbReference type="NCBI Taxonomy" id="2840799"/>
    <lineage>
        <taxon>Bacteria</taxon>
        <taxon>Bacillati</taxon>
        <taxon>Bacillota</taxon>
        <taxon>Clostridia</taxon>
        <taxon>Eubacteriales</taxon>
        <taxon>Oscillospiraceae</taxon>
        <taxon>Oscillospiraceae incertae sedis</taxon>
        <taxon>Candidatus Faeciplasma</taxon>
    </lineage>
</organism>
<comment type="subcellular location">
    <subcellularLocation>
        <location evidence="1">Endomembrane system</location>
        <topology evidence="1">Multi-pass membrane protein</topology>
    </subcellularLocation>
</comment>
<evidence type="ECO:0000256" key="5">
    <source>
        <dbReference type="ARBA" id="ARBA00022989"/>
    </source>
</evidence>
<feature type="transmembrane region" description="Helical" evidence="7">
    <location>
        <begin position="136"/>
        <end position="159"/>
    </location>
</feature>
<evidence type="ECO:0000256" key="1">
    <source>
        <dbReference type="ARBA" id="ARBA00004127"/>
    </source>
</evidence>
<dbReference type="PANTHER" id="PTHR30586:SF0">
    <property type="entry name" value="ION-TRANSLOCATING OXIDOREDUCTASE COMPLEX SUBUNIT E"/>
    <property type="match status" value="1"/>
</dbReference>
<evidence type="ECO:0000256" key="4">
    <source>
        <dbReference type="ARBA" id="ARBA00022967"/>
    </source>
</evidence>
<keyword evidence="6 7" id="KW-0472">Membrane</keyword>
<evidence type="ECO:0000313" key="9">
    <source>
        <dbReference type="Proteomes" id="UP000823982"/>
    </source>
</evidence>
<keyword evidence="4" id="KW-1278">Translocase</keyword>
<proteinExistence type="predicted"/>
<evidence type="ECO:0000256" key="7">
    <source>
        <dbReference type="SAM" id="Phobius"/>
    </source>
</evidence>
<comment type="caution">
    <text evidence="8">The sequence shown here is derived from an EMBL/GenBank/DDBJ whole genome shotgun (WGS) entry which is preliminary data.</text>
</comment>
<name>A0A9D1JHX9_9FIRM</name>
<feature type="transmembrane region" description="Helical" evidence="7">
    <location>
        <begin position="46"/>
        <end position="68"/>
    </location>
</feature>
<evidence type="ECO:0000313" key="8">
    <source>
        <dbReference type="EMBL" id="HIS24796.1"/>
    </source>
</evidence>
<protein>
    <submittedName>
        <fullName evidence="8">Uncharacterized protein</fullName>
    </submittedName>
</protein>
<keyword evidence="2" id="KW-0813">Transport</keyword>
<keyword evidence="5 7" id="KW-1133">Transmembrane helix</keyword>
<feature type="transmembrane region" description="Helical" evidence="7">
    <location>
        <begin position="80"/>
        <end position="98"/>
    </location>
</feature>
<keyword evidence="3 7" id="KW-0812">Transmembrane</keyword>
<sequence length="211" mass="23065">MSERPAQISSVSSQIGMAGREAFLTSNALLSSGSIIAPAVVVTTGFMPAVALCIVFSIVTYVTVAVCSFVPAKLVYTVRIILYTFIASLVYVPVSIMMENIMPVQYAALGIYAPLLITNSIITVKTEAKFYRLKRGYMLKLAAFYVFGYDISLILFGTIRELLTGGSIMGLKILPLSLPTASTVFGGFMLLAVISALFRWFIRLPFRKEEQ</sequence>
<dbReference type="GO" id="GO:0005886">
    <property type="term" value="C:plasma membrane"/>
    <property type="evidence" value="ECO:0007669"/>
    <property type="project" value="TreeGrafter"/>
</dbReference>
<dbReference type="InterPro" id="IPR003667">
    <property type="entry name" value="NqrDE/RnfAE"/>
</dbReference>